<dbReference type="InterPro" id="IPR000210">
    <property type="entry name" value="BTB/POZ_dom"/>
</dbReference>
<dbReference type="EMBL" id="UYJE01004635">
    <property type="protein sequence ID" value="VDI29882.1"/>
    <property type="molecule type" value="Genomic_DNA"/>
</dbReference>
<protein>
    <recommendedName>
        <fullName evidence="1">BTB domain-containing protein</fullName>
    </recommendedName>
</protein>
<dbReference type="SMART" id="SM00225">
    <property type="entry name" value="BTB"/>
    <property type="match status" value="1"/>
</dbReference>
<gene>
    <name evidence="2" type="ORF">MGAL_10B074241</name>
</gene>
<dbReference type="AlphaFoldDB" id="A0A8B6E6J7"/>
<name>A0A8B6E6J7_MYTGA</name>
<sequence length="525" mass="60375">MLLLATSFYQHEIHSYDVTSKLATTLRLGRMASIFRDILMDDMDDPPETDWQTGKALPERLVYMLTNEVLADVKFIVGSDHTEVKAHKNIVASASPVFFAMFAGPLAEQTEVAVPDIEADIFKQMLRLIYADTFSLNEENVYGLLYCADKYLIQSMKNACVRFLHSLIDLNRVWNVLQTAIDFSLDDLKIECLQYISRDTIRCLGSSQFQNLGKECFSEVIRYERLSCKEELVYESSIDWAANQCRKQNIAENDETIRSVLGDVIFAIRFPLMDVEYFARNITVKNILTKDEILSVFQSIHTKSEGLFSSEKRKQTLRLLRNISHADGSVEMIQRCMDNAEHLFAAADIYCKTSDFNFHGVIVFVPPSRTIQTKVSLRLKRSIKQEDIDIDYLHYRPRGYQDYGDNLMNQHVGDDLSNVENFTIAQDLDTHNVPFERQYTLKRNVWYRIEATVIFKPQWGNFSNRNRIKNSMNRFSSAHTTSSDTCQVENVTHGNTSIVFRHIIGRDPGQPLIHTLISGLMISEV</sequence>
<dbReference type="Pfam" id="PF00651">
    <property type="entry name" value="BTB"/>
    <property type="match status" value="1"/>
</dbReference>
<dbReference type="Gene3D" id="1.25.40.420">
    <property type="match status" value="1"/>
</dbReference>
<dbReference type="InterPro" id="IPR011705">
    <property type="entry name" value="BACK"/>
</dbReference>
<organism evidence="2 3">
    <name type="scientific">Mytilus galloprovincialis</name>
    <name type="common">Mediterranean mussel</name>
    <dbReference type="NCBI Taxonomy" id="29158"/>
    <lineage>
        <taxon>Eukaryota</taxon>
        <taxon>Metazoa</taxon>
        <taxon>Spiralia</taxon>
        <taxon>Lophotrochozoa</taxon>
        <taxon>Mollusca</taxon>
        <taxon>Bivalvia</taxon>
        <taxon>Autobranchia</taxon>
        <taxon>Pteriomorphia</taxon>
        <taxon>Mytilida</taxon>
        <taxon>Mytiloidea</taxon>
        <taxon>Mytilidae</taxon>
        <taxon>Mytilinae</taxon>
        <taxon>Mytilus</taxon>
    </lineage>
</organism>
<feature type="domain" description="BTB" evidence="1">
    <location>
        <begin position="71"/>
        <end position="138"/>
    </location>
</feature>
<reference evidence="2" key="1">
    <citation type="submission" date="2018-11" db="EMBL/GenBank/DDBJ databases">
        <authorList>
            <person name="Alioto T."/>
            <person name="Alioto T."/>
        </authorList>
    </citation>
    <scope>NUCLEOTIDE SEQUENCE</scope>
</reference>
<dbReference type="SMART" id="SM00875">
    <property type="entry name" value="BACK"/>
    <property type="match status" value="1"/>
</dbReference>
<proteinExistence type="predicted"/>
<dbReference type="InterPro" id="IPR011333">
    <property type="entry name" value="SKP1/BTB/POZ_sf"/>
</dbReference>
<dbReference type="OrthoDB" id="6088040at2759"/>
<dbReference type="Proteomes" id="UP000596742">
    <property type="component" value="Unassembled WGS sequence"/>
</dbReference>
<dbReference type="PANTHER" id="PTHR45774:SF3">
    <property type="entry name" value="BTB (POZ) DOMAIN-CONTAINING 2B-RELATED"/>
    <property type="match status" value="1"/>
</dbReference>
<evidence type="ECO:0000259" key="1">
    <source>
        <dbReference type="PROSITE" id="PS50097"/>
    </source>
</evidence>
<comment type="caution">
    <text evidence="2">The sequence shown here is derived from an EMBL/GenBank/DDBJ whole genome shotgun (WGS) entry which is preliminary data.</text>
</comment>
<dbReference type="PANTHER" id="PTHR45774">
    <property type="entry name" value="BTB/POZ DOMAIN-CONTAINING"/>
    <property type="match status" value="1"/>
</dbReference>
<dbReference type="SUPFAM" id="SSF54695">
    <property type="entry name" value="POZ domain"/>
    <property type="match status" value="1"/>
</dbReference>
<dbReference type="PROSITE" id="PS50097">
    <property type="entry name" value="BTB"/>
    <property type="match status" value="1"/>
</dbReference>
<keyword evidence="3" id="KW-1185">Reference proteome</keyword>
<dbReference type="Pfam" id="PF07707">
    <property type="entry name" value="BACK"/>
    <property type="match status" value="1"/>
</dbReference>
<evidence type="ECO:0000313" key="2">
    <source>
        <dbReference type="EMBL" id="VDI29882.1"/>
    </source>
</evidence>
<accession>A0A8B6E6J7</accession>
<evidence type="ECO:0000313" key="3">
    <source>
        <dbReference type="Proteomes" id="UP000596742"/>
    </source>
</evidence>
<dbReference type="Gene3D" id="3.30.710.10">
    <property type="entry name" value="Potassium Channel Kv1.1, Chain A"/>
    <property type="match status" value="1"/>
</dbReference>